<dbReference type="Pfam" id="PF02790">
    <property type="entry name" value="COX2_TM"/>
    <property type="match status" value="1"/>
</dbReference>
<evidence type="ECO:0000256" key="8">
    <source>
        <dbReference type="ARBA" id="ARBA00022982"/>
    </source>
</evidence>
<keyword evidence="5 14" id="KW-0812">Transmembrane</keyword>
<feature type="chain" id="PRO_5035250084" description="Cytochrome c oxidase subunit 2" evidence="17">
    <location>
        <begin position="26"/>
        <end position="290"/>
    </location>
</feature>
<dbReference type="EC" id="7.1.1.9" evidence="15"/>
<comment type="caution">
    <text evidence="20">The sequence shown here is derived from an EMBL/GenBank/DDBJ whole genome shotgun (WGS) entry which is preliminary data.</text>
</comment>
<organism evidence="20 21">
    <name type="scientific">Thermohalobaculum xanthum</name>
    <dbReference type="NCBI Taxonomy" id="2753746"/>
    <lineage>
        <taxon>Bacteria</taxon>
        <taxon>Pseudomonadati</taxon>
        <taxon>Pseudomonadota</taxon>
        <taxon>Alphaproteobacteria</taxon>
        <taxon>Rhodobacterales</taxon>
        <taxon>Paracoccaceae</taxon>
        <taxon>Thermohalobaculum</taxon>
    </lineage>
</organism>
<evidence type="ECO:0000256" key="13">
    <source>
        <dbReference type="ARBA" id="ARBA00047816"/>
    </source>
</evidence>
<evidence type="ECO:0000256" key="17">
    <source>
        <dbReference type="SAM" id="SignalP"/>
    </source>
</evidence>
<dbReference type="PROSITE" id="PS00078">
    <property type="entry name" value="COX2"/>
    <property type="match status" value="1"/>
</dbReference>
<proteinExistence type="inferred from homology"/>
<dbReference type="InterPro" id="IPR001505">
    <property type="entry name" value="Copper_CuA"/>
</dbReference>
<dbReference type="Pfam" id="PF00116">
    <property type="entry name" value="COX2"/>
    <property type="match status" value="1"/>
</dbReference>
<dbReference type="InterPro" id="IPR045187">
    <property type="entry name" value="CcO_II"/>
</dbReference>
<dbReference type="GO" id="GO:0016491">
    <property type="term" value="F:oxidoreductase activity"/>
    <property type="evidence" value="ECO:0007669"/>
    <property type="project" value="InterPro"/>
</dbReference>
<dbReference type="Proteomes" id="UP000655420">
    <property type="component" value="Unassembled WGS sequence"/>
</dbReference>
<sequence>MMQMARISAFAMSALMTASAGLAQAQEIVTGKPVPLGTGFQVAATPVAEDIHWLDDMLLVIITLIVLFVLGLLVAVVMKYNAKANPNPERFTHNAVLEVVWTAIPVVILFVIAVPSLKLLFNQLDVPEPYLTIKATGNQWFWSYEYPDQDISMDAFMIGGGNAHLTDEIRAELADAGYTDDEFLLATDTRLVVPVNQNVHVLVTGSDVIHAWAVPAFGVKIDAVPGRTNETWFRAEQLGTFFGQCSELCGKDHSYMPIVVEVVSQEDYDAWVLEQTAARDGATKVANAAN</sequence>
<dbReference type="AlphaFoldDB" id="A0A8J7M400"/>
<evidence type="ECO:0000256" key="2">
    <source>
        <dbReference type="ARBA" id="ARBA00007866"/>
    </source>
</evidence>
<dbReference type="InterPro" id="IPR014222">
    <property type="entry name" value="Cyt_c_oxidase_su2"/>
</dbReference>
<keyword evidence="8 14" id="KW-0249">Electron transport</keyword>
<dbReference type="PRINTS" id="PR01166">
    <property type="entry name" value="CYCOXIDASEII"/>
</dbReference>
<feature type="domain" description="Cytochrome oxidase subunit II copper A binding" evidence="18">
    <location>
        <begin position="128"/>
        <end position="274"/>
    </location>
</feature>
<evidence type="ECO:0000256" key="14">
    <source>
        <dbReference type="RuleBase" id="RU000456"/>
    </source>
</evidence>
<keyword evidence="9 16" id="KW-1133">Transmembrane helix</keyword>
<evidence type="ECO:0000256" key="3">
    <source>
        <dbReference type="ARBA" id="ARBA00022448"/>
    </source>
</evidence>
<evidence type="ECO:0000256" key="4">
    <source>
        <dbReference type="ARBA" id="ARBA00022660"/>
    </source>
</evidence>
<comment type="function">
    <text evidence="12 15">Subunits I and II form the functional core of the enzyme complex. Electrons originating in cytochrome c are transferred via heme a and Cu(A) to the binuclear center formed by heme a3 and Cu(B).</text>
</comment>
<dbReference type="InterPro" id="IPR008972">
    <property type="entry name" value="Cupredoxin"/>
</dbReference>
<dbReference type="PANTHER" id="PTHR22888:SF9">
    <property type="entry name" value="CYTOCHROME C OXIDASE SUBUNIT 2"/>
    <property type="match status" value="1"/>
</dbReference>
<dbReference type="GO" id="GO:0005507">
    <property type="term" value="F:copper ion binding"/>
    <property type="evidence" value="ECO:0007669"/>
    <property type="project" value="InterPro"/>
</dbReference>
<comment type="subcellular location">
    <subcellularLocation>
        <location evidence="14">Cell membrane</location>
        <topology evidence="14">Multi-pass membrane protein</topology>
    </subcellularLocation>
    <subcellularLocation>
        <location evidence="1">Membrane</location>
        <topology evidence="1">Multi-pass membrane protein</topology>
    </subcellularLocation>
</comment>
<evidence type="ECO:0000256" key="16">
    <source>
        <dbReference type="SAM" id="Phobius"/>
    </source>
</evidence>
<dbReference type="PROSITE" id="PS50857">
    <property type="entry name" value="COX2_CUA"/>
    <property type="match status" value="1"/>
</dbReference>
<evidence type="ECO:0000256" key="5">
    <source>
        <dbReference type="ARBA" id="ARBA00022692"/>
    </source>
</evidence>
<gene>
    <name evidence="20" type="primary">coxB</name>
    <name evidence="20" type="ORF">H0I76_01830</name>
</gene>
<evidence type="ECO:0000313" key="20">
    <source>
        <dbReference type="EMBL" id="MBK0397915.1"/>
    </source>
</evidence>
<dbReference type="SUPFAM" id="SSF81464">
    <property type="entry name" value="Cytochrome c oxidase subunit II-like, transmembrane region"/>
    <property type="match status" value="1"/>
</dbReference>
<evidence type="ECO:0000259" key="19">
    <source>
        <dbReference type="PROSITE" id="PS50999"/>
    </source>
</evidence>
<feature type="transmembrane region" description="Helical" evidence="16">
    <location>
        <begin position="99"/>
        <end position="121"/>
    </location>
</feature>
<dbReference type="InterPro" id="IPR036257">
    <property type="entry name" value="Cyt_c_oxidase_su2_TM_sf"/>
</dbReference>
<dbReference type="GO" id="GO:0005886">
    <property type="term" value="C:plasma membrane"/>
    <property type="evidence" value="ECO:0007669"/>
    <property type="project" value="UniProtKB-SubCell"/>
</dbReference>
<keyword evidence="4 14" id="KW-0679">Respiratory chain</keyword>
<dbReference type="SUPFAM" id="SSF49503">
    <property type="entry name" value="Cupredoxins"/>
    <property type="match status" value="1"/>
</dbReference>
<protein>
    <recommendedName>
        <fullName evidence="15">Cytochrome c oxidase subunit 2</fullName>
        <ecNumber evidence="15">7.1.1.9</ecNumber>
    </recommendedName>
</protein>
<evidence type="ECO:0000256" key="12">
    <source>
        <dbReference type="ARBA" id="ARBA00024688"/>
    </source>
</evidence>
<evidence type="ECO:0000256" key="10">
    <source>
        <dbReference type="ARBA" id="ARBA00023008"/>
    </source>
</evidence>
<dbReference type="PROSITE" id="PS50999">
    <property type="entry name" value="COX2_TM"/>
    <property type="match status" value="1"/>
</dbReference>
<evidence type="ECO:0000313" key="21">
    <source>
        <dbReference type="Proteomes" id="UP000655420"/>
    </source>
</evidence>
<comment type="similarity">
    <text evidence="2 14">Belongs to the cytochrome c oxidase subunit 2 family.</text>
</comment>
<dbReference type="EMBL" id="JAEHHL010000001">
    <property type="protein sequence ID" value="MBK0397915.1"/>
    <property type="molecule type" value="Genomic_DNA"/>
</dbReference>
<comment type="catalytic activity">
    <reaction evidence="13 15">
        <text>4 Fe(II)-[cytochrome c] + O2 + 8 H(+)(in) = 4 Fe(III)-[cytochrome c] + 2 H2O + 4 H(+)(out)</text>
        <dbReference type="Rhea" id="RHEA:11436"/>
        <dbReference type="Rhea" id="RHEA-COMP:10350"/>
        <dbReference type="Rhea" id="RHEA-COMP:14399"/>
        <dbReference type="ChEBI" id="CHEBI:15377"/>
        <dbReference type="ChEBI" id="CHEBI:15378"/>
        <dbReference type="ChEBI" id="CHEBI:15379"/>
        <dbReference type="ChEBI" id="CHEBI:29033"/>
        <dbReference type="ChEBI" id="CHEBI:29034"/>
        <dbReference type="EC" id="7.1.1.9"/>
    </reaction>
</comment>
<keyword evidence="10 15" id="KW-0186">Copper</keyword>
<dbReference type="InterPro" id="IPR011759">
    <property type="entry name" value="Cyt_c_oxidase_su2_TM_dom"/>
</dbReference>
<feature type="signal peptide" evidence="17">
    <location>
        <begin position="1"/>
        <end position="25"/>
    </location>
</feature>
<evidence type="ECO:0000256" key="1">
    <source>
        <dbReference type="ARBA" id="ARBA00004141"/>
    </source>
</evidence>
<dbReference type="GO" id="GO:0042773">
    <property type="term" value="P:ATP synthesis coupled electron transport"/>
    <property type="evidence" value="ECO:0007669"/>
    <property type="project" value="TreeGrafter"/>
</dbReference>
<accession>A0A8J7M400</accession>
<feature type="transmembrane region" description="Helical" evidence="16">
    <location>
        <begin position="57"/>
        <end position="78"/>
    </location>
</feature>
<dbReference type="InterPro" id="IPR034210">
    <property type="entry name" value="CcO_II_C"/>
</dbReference>
<dbReference type="Gene3D" id="1.10.287.90">
    <property type="match status" value="1"/>
</dbReference>
<evidence type="ECO:0000256" key="6">
    <source>
        <dbReference type="ARBA" id="ARBA00022723"/>
    </source>
</evidence>
<dbReference type="PANTHER" id="PTHR22888">
    <property type="entry name" value="CYTOCHROME C OXIDASE, SUBUNIT II"/>
    <property type="match status" value="1"/>
</dbReference>
<name>A0A8J7M400_9RHOB</name>
<keyword evidence="3 14" id="KW-0813">Transport</keyword>
<evidence type="ECO:0000256" key="15">
    <source>
        <dbReference type="RuleBase" id="RU004024"/>
    </source>
</evidence>
<reference evidence="20" key="1">
    <citation type="submission" date="2020-12" db="EMBL/GenBank/DDBJ databases">
        <title>Bacterial taxonomy.</title>
        <authorList>
            <person name="Pan X."/>
        </authorList>
    </citation>
    <scope>NUCLEOTIDE SEQUENCE</scope>
    <source>
        <strain evidence="20">M0105</strain>
    </source>
</reference>
<evidence type="ECO:0000256" key="11">
    <source>
        <dbReference type="ARBA" id="ARBA00023136"/>
    </source>
</evidence>
<dbReference type="Gene3D" id="2.60.40.420">
    <property type="entry name" value="Cupredoxins - blue copper proteins"/>
    <property type="match status" value="1"/>
</dbReference>
<keyword evidence="11 16" id="KW-0472">Membrane</keyword>
<dbReference type="CDD" id="cd13912">
    <property type="entry name" value="CcO_II_C"/>
    <property type="match status" value="1"/>
</dbReference>
<keyword evidence="17" id="KW-0732">Signal</keyword>
<keyword evidence="6 15" id="KW-0479">Metal-binding</keyword>
<evidence type="ECO:0000256" key="9">
    <source>
        <dbReference type="ARBA" id="ARBA00022989"/>
    </source>
</evidence>
<feature type="domain" description="Cytochrome oxidase subunit II transmembrane region profile" evidence="19">
    <location>
        <begin position="32"/>
        <end position="127"/>
    </location>
</feature>
<comment type="cofactor">
    <cofactor evidence="15">
        <name>Cu cation</name>
        <dbReference type="ChEBI" id="CHEBI:23378"/>
    </cofactor>
    <text evidence="15">Binds a copper A center.</text>
</comment>
<keyword evidence="21" id="KW-1185">Reference proteome</keyword>
<evidence type="ECO:0000259" key="18">
    <source>
        <dbReference type="PROSITE" id="PS50857"/>
    </source>
</evidence>
<keyword evidence="7" id="KW-1278">Translocase</keyword>
<dbReference type="NCBIfam" id="TIGR02866">
    <property type="entry name" value="CoxB"/>
    <property type="match status" value="1"/>
</dbReference>
<evidence type="ECO:0000256" key="7">
    <source>
        <dbReference type="ARBA" id="ARBA00022967"/>
    </source>
</evidence>
<dbReference type="GO" id="GO:0004129">
    <property type="term" value="F:cytochrome-c oxidase activity"/>
    <property type="evidence" value="ECO:0007669"/>
    <property type="project" value="UniProtKB-EC"/>
</dbReference>
<dbReference type="InterPro" id="IPR002429">
    <property type="entry name" value="CcO_II-like_C"/>
</dbReference>